<proteinExistence type="predicted"/>
<comment type="caution">
    <text evidence="2">The sequence shown here is derived from an EMBL/GenBank/DDBJ whole genome shotgun (WGS) entry which is preliminary data.</text>
</comment>
<feature type="domain" description="N-acetyltransferase" evidence="1">
    <location>
        <begin position="11"/>
        <end position="166"/>
    </location>
</feature>
<dbReference type="AlphaFoldDB" id="A0A8J3Y670"/>
<dbReference type="RefSeq" id="WP_203937886.1">
    <property type="nucleotide sequence ID" value="NZ_BAAAGJ010000012.1"/>
</dbReference>
<dbReference type="PROSITE" id="PS51186">
    <property type="entry name" value="GNAT"/>
    <property type="match status" value="1"/>
</dbReference>
<sequence length="166" mass="18747">MVIPEVGTERLVLRGFRAEDLAAHRAEVDDDAAVTWAHRRLPLADSLRRWADRLDGWERDGFGMWIAELRATGKIIGHAGLQRLDGSDDVELGYYLGRSSWGQGYATEAAHAILRYGFEQCGLQRVVAVVRPENAASRRVLEKAGFRHERDGVFYEQQASLLARER</sequence>
<dbReference type="InterPro" id="IPR016181">
    <property type="entry name" value="Acyl_CoA_acyltransferase"/>
</dbReference>
<accession>A0A8J3Y670</accession>
<dbReference type="Pfam" id="PF13302">
    <property type="entry name" value="Acetyltransf_3"/>
    <property type="match status" value="1"/>
</dbReference>
<dbReference type="Proteomes" id="UP000652013">
    <property type="component" value="Unassembled WGS sequence"/>
</dbReference>
<evidence type="ECO:0000313" key="2">
    <source>
        <dbReference type="EMBL" id="GIJ02581.1"/>
    </source>
</evidence>
<dbReference type="PANTHER" id="PTHR43792:SF1">
    <property type="entry name" value="N-ACETYLTRANSFERASE DOMAIN-CONTAINING PROTEIN"/>
    <property type="match status" value="1"/>
</dbReference>
<organism evidence="2 3">
    <name type="scientific">Spirilliplanes yamanashiensis</name>
    <dbReference type="NCBI Taxonomy" id="42233"/>
    <lineage>
        <taxon>Bacteria</taxon>
        <taxon>Bacillati</taxon>
        <taxon>Actinomycetota</taxon>
        <taxon>Actinomycetes</taxon>
        <taxon>Micromonosporales</taxon>
        <taxon>Micromonosporaceae</taxon>
        <taxon>Spirilliplanes</taxon>
    </lineage>
</organism>
<dbReference type="PANTHER" id="PTHR43792">
    <property type="entry name" value="GNAT FAMILY, PUTATIVE (AFU_ORTHOLOGUE AFUA_3G00765)-RELATED-RELATED"/>
    <property type="match status" value="1"/>
</dbReference>
<dbReference type="EMBL" id="BOOY01000012">
    <property type="protein sequence ID" value="GIJ02581.1"/>
    <property type="molecule type" value="Genomic_DNA"/>
</dbReference>
<dbReference type="SUPFAM" id="SSF55729">
    <property type="entry name" value="Acyl-CoA N-acyltransferases (Nat)"/>
    <property type="match status" value="1"/>
</dbReference>
<keyword evidence="3" id="KW-1185">Reference proteome</keyword>
<evidence type="ECO:0000259" key="1">
    <source>
        <dbReference type="PROSITE" id="PS51186"/>
    </source>
</evidence>
<evidence type="ECO:0000313" key="3">
    <source>
        <dbReference type="Proteomes" id="UP000652013"/>
    </source>
</evidence>
<dbReference type="Gene3D" id="3.40.630.30">
    <property type="match status" value="1"/>
</dbReference>
<name>A0A8J3Y670_9ACTN</name>
<protein>
    <submittedName>
        <fullName evidence="2">N-acetyltransferase</fullName>
    </submittedName>
</protein>
<reference evidence="2" key="1">
    <citation type="submission" date="2021-01" db="EMBL/GenBank/DDBJ databases">
        <title>Whole genome shotgun sequence of Spirilliplanes yamanashiensis NBRC 15828.</title>
        <authorList>
            <person name="Komaki H."/>
            <person name="Tamura T."/>
        </authorList>
    </citation>
    <scope>NUCLEOTIDE SEQUENCE</scope>
    <source>
        <strain evidence="2">NBRC 15828</strain>
    </source>
</reference>
<dbReference type="InterPro" id="IPR000182">
    <property type="entry name" value="GNAT_dom"/>
</dbReference>
<dbReference type="GO" id="GO:0016747">
    <property type="term" value="F:acyltransferase activity, transferring groups other than amino-acyl groups"/>
    <property type="evidence" value="ECO:0007669"/>
    <property type="project" value="InterPro"/>
</dbReference>
<dbReference type="InterPro" id="IPR051531">
    <property type="entry name" value="N-acetyltransferase"/>
</dbReference>
<gene>
    <name evidence="2" type="ORF">Sya03_19330</name>
</gene>